<evidence type="ECO:0000313" key="10">
    <source>
        <dbReference type="EMBL" id="KAK2169511.1"/>
    </source>
</evidence>
<dbReference type="AlphaFoldDB" id="A0AAD9NIG5"/>
<keyword evidence="11" id="KW-1185">Reference proteome</keyword>
<keyword evidence="7" id="KW-0496">Mitochondrion</keyword>
<dbReference type="GO" id="GO:0005741">
    <property type="term" value="C:mitochondrial outer membrane"/>
    <property type="evidence" value="ECO:0007669"/>
    <property type="project" value="UniProtKB-SubCell"/>
</dbReference>
<evidence type="ECO:0000313" key="11">
    <source>
        <dbReference type="Proteomes" id="UP001208570"/>
    </source>
</evidence>
<dbReference type="EMBL" id="JAODUP010000009">
    <property type="protein sequence ID" value="KAK2169511.1"/>
    <property type="molecule type" value="Genomic_DNA"/>
</dbReference>
<accession>A0AAD9NIG5</accession>
<keyword evidence="8" id="KW-0472">Membrane</keyword>
<comment type="similarity">
    <text evidence="2">Belongs to the mitochondrial carrier (TC 2.A.29) family.</text>
</comment>
<organism evidence="10 11">
    <name type="scientific">Paralvinella palmiformis</name>
    <dbReference type="NCBI Taxonomy" id="53620"/>
    <lineage>
        <taxon>Eukaryota</taxon>
        <taxon>Metazoa</taxon>
        <taxon>Spiralia</taxon>
        <taxon>Lophotrochozoa</taxon>
        <taxon>Annelida</taxon>
        <taxon>Polychaeta</taxon>
        <taxon>Sedentaria</taxon>
        <taxon>Canalipalpata</taxon>
        <taxon>Terebellida</taxon>
        <taxon>Terebelliformia</taxon>
        <taxon>Alvinellidae</taxon>
        <taxon>Paralvinella</taxon>
    </lineage>
</organism>
<evidence type="ECO:0000256" key="1">
    <source>
        <dbReference type="ARBA" id="ARBA00004374"/>
    </source>
</evidence>
<dbReference type="PANTHER" id="PTHR10780">
    <property type="entry name" value="MITOCHONDRIAL CARRIER HOMOLOG"/>
    <property type="match status" value="1"/>
</dbReference>
<evidence type="ECO:0000256" key="2">
    <source>
        <dbReference type="ARBA" id="ARBA00006375"/>
    </source>
</evidence>
<dbReference type="Gene3D" id="1.50.40.10">
    <property type="entry name" value="Mitochondrial carrier domain"/>
    <property type="match status" value="1"/>
</dbReference>
<keyword evidence="5" id="KW-1000">Mitochondrion outer membrane</keyword>
<dbReference type="Pfam" id="PF00153">
    <property type="entry name" value="Mito_carr"/>
    <property type="match status" value="1"/>
</dbReference>
<evidence type="ECO:0000256" key="8">
    <source>
        <dbReference type="ARBA" id="ARBA00023136"/>
    </source>
</evidence>
<dbReference type="SUPFAM" id="SSF103506">
    <property type="entry name" value="Mitochondrial carrier"/>
    <property type="match status" value="1"/>
</dbReference>
<feature type="region of interest" description="Disordered" evidence="9">
    <location>
        <begin position="48"/>
        <end position="67"/>
    </location>
</feature>
<gene>
    <name evidence="10" type="ORF">LSH36_9g09043</name>
</gene>
<evidence type="ECO:0000256" key="9">
    <source>
        <dbReference type="SAM" id="MobiDB-lite"/>
    </source>
</evidence>
<dbReference type="Proteomes" id="UP001208570">
    <property type="component" value="Unassembled WGS sequence"/>
</dbReference>
<keyword evidence="3" id="KW-0812">Transmembrane</keyword>
<evidence type="ECO:0000256" key="7">
    <source>
        <dbReference type="ARBA" id="ARBA00023128"/>
    </source>
</evidence>
<evidence type="ECO:0000256" key="3">
    <source>
        <dbReference type="ARBA" id="ARBA00022692"/>
    </source>
</evidence>
<evidence type="ECO:0000256" key="5">
    <source>
        <dbReference type="ARBA" id="ARBA00022787"/>
    </source>
</evidence>
<name>A0AAD9NIG5_9ANNE</name>
<protein>
    <submittedName>
        <fullName evidence="10">Uncharacterized protein</fullName>
    </submittedName>
</protein>
<comment type="subcellular location">
    <subcellularLocation>
        <location evidence="1">Mitochondrion outer membrane</location>
        <topology evidence="1">Multi-pass membrane protein</topology>
    </subcellularLocation>
</comment>
<reference evidence="10" key="1">
    <citation type="journal article" date="2023" name="Mol. Biol. Evol.">
        <title>Third-Generation Sequencing Reveals the Adaptive Role of the Epigenome in Three Deep-Sea Polychaetes.</title>
        <authorList>
            <person name="Perez M."/>
            <person name="Aroh O."/>
            <person name="Sun Y."/>
            <person name="Lan Y."/>
            <person name="Juniper S.K."/>
            <person name="Young C.R."/>
            <person name="Angers B."/>
            <person name="Qian P.Y."/>
        </authorList>
    </citation>
    <scope>NUCLEOTIDE SEQUENCE</scope>
    <source>
        <strain evidence="10">P08H-3</strain>
    </source>
</reference>
<proteinExistence type="inferred from homology"/>
<keyword evidence="6" id="KW-1133">Transmembrane helix</keyword>
<evidence type="ECO:0000256" key="6">
    <source>
        <dbReference type="ARBA" id="ARBA00022989"/>
    </source>
</evidence>
<keyword evidence="4" id="KW-0677">Repeat</keyword>
<sequence>MEVFGQILLGAGVTAGFHPISYVKTLIQLGYEPLPAVPSTSIFGRKKVHGKPFQKSPPPPSTDELDGDDETVVEQLIIMVKDTCYETIARCSGVVVSHPFHVIMVRQMAQFIGKETTYNNIFSSVSEIYEKDGILGFFVSDSGIIPPKLMVTQVTYPFMLVSNVMIVNNSGLKAGGSPFSPFHQSWLDCWSYLARQNALKRGSSVFMRYYKGPVTFRRDGQMVPADY</sequence>
<dbReference type="PANTHER" id="PTHR10780:SF18">
    <property type="entry name" value="LD43650P"/>
    <property type="match status" value="1"/>
</dbReference>
<comment type="caution">
    <text evidence="10">The sequence shown here is derived from an EMBL/GenBank/DDBJ whole genome shotgun (WGS) entry which is preliminary data.</text>
</comment>
<evidence type="ECO:0000256" key="4">
    <source>
        <dbReference type="ARBA" id="ARBA00022737"/>
    </source>
</evidence>
<dbReference type="InterPro" id="IPR023395">
    <property type="entry name" value="MCP_dom_sf"/>
</dbReference>
<dbReference type="InterPro" id="IPR018108">
    <property type="entry name" value="MCP_transmembrane"/>
</dbReference>